<dbReference type="InterPro" id="IPR011032">
    <property type="entry name" value="GroES-like_sf"/>
</dbReference>
<evidence type="ECO:0000259" key="3">
    <source>
        <dbReference type="SMART" id="SM00829"/>
    </source>
</evidence>
<dbReference type="EMBL" id="JAGUCO010000017">
    <property type="protein sequence ID" value="MBS2099957.1"/>
    <property type="molecule type" value="Genomic_DNA"/>
</dbReference>
<dbReference type="Gene3D" id="3.90.180.10">
    <property type="entry name" value="Medium-chain alcohol dehydrogenases, catalytic domain"/>
    <property type="match status" value="1"/>
</dbReference>
<comment type="caution">
    <text evidence="4">The sequence shown here is derived from an EMBL/GenBank/DDBJ whole genome shotgun (WGS) entry which is preliminary data.</text>
</comment>
<dbReference type="SUPFAM" id="SSF50129">
    <property type="entry name" value="GroES-like"/>
    <property type="match status" value="1"/>
</dbReference>
<keyword evidence="5" id="KW-1185">Reference proteome</keyword>
<name>A0ABS5JYG1_9BACT</name>
<dbReference type="InterPro" id="IPR050700">
    <property type="entry name" value="YIM1/Zinc_Alcohol_DH_Fams"/>
</dbReference>
<dbReference type="PANTHER" id="PTHR11695">
    <property type="entry name" value="ALCOHOL DEHYDROGENASE RELATED"/>
    <property type="match status" value="1"/>
</dbReference>
<evidence type="ECO:0000313" key="5">
    <source>
        <dbReference type="Proteomes" id="UP000708576"/>
    </source>
</evidence>
<dbReference type="InterPro" id="IPR020843">
    <property type="entry name" value="ER"/>
</dbReference>
<evidence type="ECO:0000313" key="4">
    <source>
        <dbReference type="EMBL" id="MBS2099957.1"/>
    </source>
</evidence>
<dbReference type="RefSeq" id="WP_212217199.1">
    <property type="nucleotide sequence ID" value="NZ_JAGUCO010000017.1"/>
</dbReference>
<dbReference type="InterPro" id="IPR013154">
    <property type="entry name" value="ADH-like_N"/>
</dbReference>
<dbReference type="CDD" id="cd08267">
    <property type="entry name" value="MDR1"/>
    <property type="match status" value="1"/>
</dbReference>
<dbReference type="InterPro" id="IPR036291">
    <property type="entry name" value="NAD(P)-bd_dom_sf"/>
</dbReference>
<keyword evidence="2" id="KW-0472">Membrane</keyword>
<dbReference type="PROSITE" id="PS01162">
    <property type="entry name" value="QOR_ZETA_CRYSTAL"/>
    <property type="match status" value="1"/>
</dbReference>
<protein>
    <submittedName>
        <fullName evidence="4">NAD(P)-dependent alcohol dehydrogenase</fullName>
    </submittedName>
</protein>
<dbReference type="Gene3D" id="3.40.50.720">
    <property type="entry name" value="NAD(P)-binding Rossmann-like Domain"/>
    <property type="match status" value="1"/>
</dbReference>
<dbReference type="Pfam" id="PF13602">
    <property type="entry name" value="ADH_zinc_N_2"/>
    <property type="match status" value="1"/>
</dbReference>
<dbReference type="InterPro" id="IPR002364">
    <property type="entry name" value="Quin_OxRdtase/zeta-crystal_CS"/>
</dbReference>
<dbReference type="Pfam" id="PF08240">
    <property type="entry name" value="ADH_N"/>
    <property type="match status" value="1"/>
</dbReference>
<sequence length="324" mass="35880">MKAITYLKYGNPEVLEYSEIAKPKLKPNEVLIKVQAASVNSRDWDMLIGHPYVYRLLFGLFKPRYRIIGTDISGIIEETGDEVSDWKPGDVVYGANPDGGYGAFAEFISLPSNKIVRKPNEMTMEEAAAIPEAGLLAYQALYLKRKILPGDKVLINGAGGGAGTYAVQMAKGMGALVTAVDSEIKVSAIRRLGADEVLNYQQIDFAQKEGKYDLILDFVATRTFFQIRKKLNPNGVYIVVGGSVTKILSLMFWAALLPKSQRKKYSLLAYELNANHLKTINELYTAKIMKPIIDKVFALQDASSAMDYFNRGSFVGKIVLKVQS</sequence>
<keyword evidence="1" id="KW-0560">Oxidoreductase</keyword>
<evidence type="ECO:0000256" key="2">
    <source>
        <dbReference type="SAM" id="Phobius"/>
    </source>
</evidence>
<dbReference type="SMART" id="SM00829">
    <property type="entry name" value="PKS_ER"/>
    <property type="match status" value="1"/>
</dbReference>
<gene>
    <name evidence="4" type="ORF">KEM10_16840</name>
</gene>
<keyword evidence="2" id="KW-1133">Transmembrane helix</keyword>
<keyword evidence="2" id="KW-0812">Transmembrane</keyword>
<evidence type="ECO:0000256" key="1">
    <source>
        <dbReference type="ARBA" id="ARBA00023002"/>
    </source>
</evidence>
<feature type="transmembrane region" description="Helical" evidence="2">
    <location>
        <begin position="235"/>
        <end position="257"/>
    </location>
</feature>
<reference evidence="4 5" key="1">
    <citation type="journal article" date="2015" name="Int. J. Syst. Evol. Microbiol.">
        <title>Carboxylicivirga linearis sp. nov., isolated from a sea cucumber culture pond.</title>
        <authorList>
            <person name="Wang F.Q."/>
            <person name="Zhou Y.X."/>
            <person name="Lin X.Z."/>
            <person name="Chen G.J."/>
            <person name="Du Z.J."/>
        </authorList>
    </citation>
    <scope>NUCLEOTIDE SEQUENCE [LARGE SCALE GENOMIC DNA]</scope>
    <source>
        <strain evidence="4 5">FB218</strain>
    </source>
</reference>
<dbReference type="SUPFAM" id="SSF51735">
    <property type="entry name" value="NAD(P)-binding Rossmann-fold domains"/>
    <property type="match status" value="1"/>
</dbReference>
<dbReference type="Proteomes" id="UP000708576">
    <property type="component" value="Unassembled WGS sequence"/>
</dbReference>
<proteinExistence type="predicted"/>
<accession>A0ABS5JYG1</accession>
<feature type="domain" description="Enoyl reductase (ER)" evidence="3">
    <location>
        <begin position="10"/>
        <end position="320"/>
    </location>
</feature>
<organism evidence="4 5">
    <name type="scientific">Carboxylicivirga linearis</name>
    <dbReference type="NCBI Taxonomy" id="1628157"/>
    <lineage>
        <taxon>Bacteria</taxon>
        <taxon>Pseudomonadati</taxon>
        <taxon>Bacteroidota</taxon>
        <taxon>Bacteroidia</taxon>
        <taxon>Marinilabiliales</taxon>
        <taxon>Marinilabiliaceae</taxon>
        <taxon>Carboxylicivirga</taxon>
    </lineage>
</organism>
<dbReference type="PANTHER" id="PTHR11695:SF294">
    <property type="entry name" value="RETICULON-4-INTERACTING PROTEIN 1, MITOCHONDRIAL"/>
    <property type="match status" value="1"/>
</dbReference>